<dbReference type="CDD" id="cd00130">
    <property type="entry name" value="PAS"/>
    <property type="match status" value="3"/>
</dbReference>
<dbReference type="InterPro" id="IPR003594">
    <property type="entry name" value="HATPase_dom"/>
</dbReference>
<dbReference type="InterPro" id="IPR000014">
    <property type="entry name" value="PAS"/>
</dbReference>
<evidence type="ECO:0000259" key="12">
    <source>
        <dbReference type="PROSITE" id="PS50112"/>
    </source>
</evidence>
<dbReference type="Pfam" id="PF00072">
    <property type="entry name" value="Response_reg"/>
    <property type="match status" value="1"/>
</dbReference>
<dbReference type="InterPro" id="IPR012827">
    <property type="entry name" value="Hemerythrin_metal-bd"/>
</dbReference>
<dbReference type="Gene3D" id="3.30.450.40">
    <property type="match status" value="1"/>
</dbReference>
<feature type="domain" description="PAS" evidence="12">
    <location>
        <begin position="465"/>
        <end position="537"/>
    </location>
</feature>
<keyword evidence="6" id="KW-0479">Metal-binding</keyword>
<dbReference type="SMART" id="SM00091">
    <property type="entry name" value="PAS"/>
    <property type="match status" value="3"/>
</dbReference>
<dbReference type="InterPro" id="IPR036097">
    <property type="entry name" value="HisK_dim/P_sf"/>
</dbReference>
<dbReference type="SMART" id="SM00448">
    <property type="entry name" value="REC"/>
    <property type="match status" value="1"/>
</dbReference>
<dbReference type="InterPro" id="IPR035938">
    <property type="entry name" value="Hemerythrin-like_sf"/>
</dbReference>
<evidence type="ECO:0000259" key="13">
    <source>
        <dbReference type="PROSITE" id="PS50113"/>
    </source>
</evidence>
<dbReference type="InterPro" id="IPR012312">
    <property type="entry name" value="Hemerythrin-like"/>
</dbReference>
<feature type="domain" description="Response regulatory" evidence="11">
    <location>
        <begin position="1031"/>
        <end position="1147"/>
    </location>
</feature>
<keyword evidence="4 9" id="KW-0597">Phosphoprotein</keyword>
<dbReference type="Pfam" id="PF13185">
    <property type="entry name" value="GAF_2"/>
    <property type="match status" value="1"/>
</dbReference>
<dbReference type="Pfam" id="PF02518">
    <property type="entry name" value="HATPase_c"/>
    <property type="match status" value="1"/>
</dbReference>
<dbReference type="InterPro" id="IPR005467">
    <property type="entry name" value="His_kinase_dom"/>
</dbReference>
<feature type="modified residue" description="4-aspartylphosphate" evidence="9">
    <location>
        <position position="1080"/>
    </location>
</feature>
<dbReference type="SMART" id="SM00388">
    <property type="entry name" value="HisKA"/>
    <property type="match status" value="1"/>
</dbReference>
<dbReference type="SUPFAM" id="SSF47188">
    <property type="entry name" value="Hemerythrin-like"/>
    <property type="match status" value="1"/>
</dbReference>
<dbReference type="Gene3D" id="3.30.450.20">
    <property type="entry name" value="PAS domain"/>
    <property type="match status" value="3"/>
</dbReference>
<dbReference type="CDD" id="cd17546">
    <property type="entry name" value="REC_hyHK_CKI1_RcsC-like"/>
    <property type="match status" value="1"/>
</dbReference>
<dbReference type="Gene3D" id="1.10.287.130">
    <property type="match status" value="1"/>
</dbReference>
<feature type="domain" description="PAC" evidence="13">
    <location>
        <begin position="412"/>
        <end position="464"/>
    </location>
</feature>
<dbReference type="Pfam" id="PF13426">
    <property type="entry name" value="PAS_9"/>
    <property type="match status" value="1"/>
</dbReference>
<dbReference type="RefSeq" id="WP_275707155.1">
    <property type="nucleotide sequence ID" value="NZ_JAKLTN010000001.1"/>
</dbReference>
<dbReference type="SMART" id="SM00387">
    <property type="entry name" value="HATPase_c"/>
    <property type="match status" value="1"/>
</dbReference>
<dbReference type="InterPro" id="IPR000700">
    <property type="entry name" value="PAS-assoc_C"/>
</dbReference>
<dbReference type="InterPro" id="IPR001610">
    <property type="entry name" value="PAC"/>
</dbReference>
<dbReference type="InterPro" id="IPR013656">
    <property type="entry name" value="PAS_4"/>
</dbReference>
<dbReference type="InterPro" id="IPR013655">
    <property type="entry name" value="PAS_fold_3"/>
</dbReference>
<sequence>MNSIDIFPWDDNFNTGLPKIDEQHRKLVQLLNILAGHVAFQSSSPQLGAVFDQLADYAAYHFETEEAIWQQFLAGAPIETAHHQATHHSFVQQVAEMRAKLGSRPLAELADETLGFLTRWLASHILETDRHMARTVLAVQDGLPLPAAKLRAKDETGGATRALIDIILSIYSSLSANTLRLMRKLAEQRQAREALINADKKLRDLVAFNDSLILTMIDAIAVYQYIDQPPYTRFSLWNPAMIALTGYSLDEINELGWSQTLYADPGVQEKSRNCMEKIRQGGKLEHDEWIITRKDGEQRTVDISTMTFEHQSGEQYILAVMRDITEARLSQSALEESRNLLQTIIDASPLRVFWKDRDLRYLGCNPAFARDAGKSRPEEMLGHDDYEMTWANEAELYRADDRRVIDGGETKLAYEEPQTTPDGGTIWVRTSKVPLRRRDGKIIGVLGIYDDITERKLAVEALQESEERLRLALGAANQAWFDLDLRTGKIGVSEHYARMIGYDPTDFSSDLDTWFAHVHPDDVGELRRRFDLCMATGETQSIEYRRQTRDGGWIWLESTGKIVSRDDHGRPLRIIGIHTDISARKKADQEQHRLNRALRLLSECNLALVRNDDEAKLLDDICRLIVDSGGYLMAWVGFAEHDAEKSVRPVAQSGCTAGYLENIRVSWDGAAELGQGPIGMAIRSGKPSINADLLTNPQMEPWRDAAMQRGYRSSIALPLRGDDEMLGALSVYAAEADSFGRDEVGLLEELAANLSFGILALRTRHQREMAVAANQAKTSFIANMSHEIRTPLNAINGMVHLLRRSGVGNRQGEWLDKIDAAGQHLLEIINDVLDLSKIEAGKLVLENQDIDLDRIMQTAAAMVQEKASVKHIDLQVEPMRRAIALHGDPTRLQQALLNYLSNAVKFTEAGSIRLSGTVAESGERDVVVRFAVSDTGIGIAPEVMPRLFTAFEQADNSTTRKYGGTGLGLAITRKIAQLMEGDAGAESTLGRGSCFWFTARLQRSTPNFQAPQDKPVSNIDDILRRQFAGRRILLVEDEPINQEVALMLLQEIDQRVDVAADGVEAVALAAAHAYDLILMDMQMPRMDGLEATRQIRRLARHARTPIMAMTANAFADDRLRCLAAGMSDFVAKPVEPHMLFAAVLRCLQGSDELPSGSH</sequence>
<dbReference type="CDD" id="cd16922">
    <property type="entry name" value="HATPase_EvgS-ArcB-TorS-like"/>
    <property type="match status" value="1"/>
</dbReference>
<dbReference type="Pfam" id="PF01814">
    <property type="entry name" value="Hemerythrin"/>
    <property type="match status" value="1"/>
</dbReference>
<evidence type="ECO:0000256" key="3">
    <source>
        <dbReference type="ARBA" id="ARBA00012438"/>
    </source>
</evidence>
<dbReference type="PROSITE" id="PS50112">
    <property type="entry name" value="PAS"/>
    <property type="match status" value="1"/>
</dbReference>
<dbReference type="Pfam" id="PF08447">
    <property type="entry name" value="PAS_3"/>
    <property type="match status" value="1"/>
</dbReference>
<keyword evidence="15" id="KW-1185">Reference proteome</keyword>
<dbReference type="InterPro" id="IPR003018">
    <property type="entry name" value="GAF"/>
</dbReference>
<dbReference type="SUPFAM" id="SSF55785">
    <property type="entry name" value="PYP-like sensor domain (PAS domain)"/>
    <property type="match status" value="3"/>
</dbReference>
<feature type="domain" description="PAC" evidence="13">
    <location>
        <begin position="285"/>
        <end position="336"/>
    </location>
</feature>
<dbReference type="InterPro" id="IPR011006">
    <property type="entry name" value="CheY-like_superfamily"/>
</dbReference>
<dbReference type="SMART" id="SM00086">
    <property type="entry name" value="PAC"/>
    <property type="match status" value="3"/>
</dbReference>
<dbReference type="SUPFAM" id="SSF55874">
    <property type="entry name" value="ATPase domain of HSP90 chaperone/DNA topoisomerase II/histidine kinase"/>
    <property type="match status" value="1"/>
</dbReference>
<dbReference type="NCBIfam" id="TIGR02481">
    <property type="entry name" value="hemeryth_dom"/>
    <property type="match status" value="1"/>
</dbReference>
<dbReference type="SUPFAM" id="SSF47384">
    <property type="entry name" value="Homodimeric domain of signal transducing histidine kinase"/>
    <property type="match status" value="1"/>
</dbReference>
<dbReference type="SMART" id="SM00065">
    <property type="entry name" value="GAF"/>
    <property type="match status" value="1"/>
</dbReference>
<dbReference type="PROSITE" id="PS50113">
    <property type="entry name" value="PAC"/>
    <property type="match status" value="3"/>
</dbReference>
<evidence type="ECO:0000259" key="10">
    <source>
        <dbReference type="PROSITE" id="PS50109"/>
    </source>
</evidence>
<dbReference type="Gene3D" id="3.40.50.2300">
    <property type="match status" value="1"/>
</dbReference>
<dbReference type="CDD" id="cd12107">
    <property type="entry name" value="Hemerythrin"/>
    <property type="match status" value="1"/>
</dbReference>
<organism evidence="14 15">
    <name type="scientific">Dechloromonas hankyongensis</name>
    <dbReference type="NCBI Taxonomy" id="2908002"/>
    <lineage>
        <taxon>Bacteria</taxon>
        <taxon>Pseudomonadati</taxon>
        <taxon>Pseudomonadota</taxon>
        <taxon>Betaproteobacteria</taxon>
        <taxon>Rhodocyclales</taxon>
        <taxon>Azonexaceae</taxon>
        <taxon>Dechloromonas</taxon>
    </lineage>
</organism>
<evidence type="ECO:0000256" key="9">
    <source>
        <dbReference type="PROSITE-ProRule" id="PRU00169"/>
    </source>
</evidence>
<evidence type="ECO:0000256" key="8">
    <source>
        <dbReference type="ARBA" id="ARBA00023004"/>
    </source>
</evidence>
<dbReference type="Gene3D" id="3.30.565.10">
    <property type="entry name" value="Histidine kinase-like ATPase, C-terminal domain"/>
    <property type="match status" value="1"/>
</dbReference>
<dbReference type="NCBIfam" id="NF033749">
    <property type="entry name" value="bact_hemeryth"/>
    <property type="match status" value="1"/>
</dbReference>
<evidence type="ECO:0000313" key="14">
    <source>
        <dbReference type="EMBL" id="MCG2575830.1"/>
    </source>
</evidence>
<dbReference type="EMBL" id="JAKLTN010000001">
    <property type="protein sequence ID" value="MCG2575830.1"/>
    <property type="molecule type" value="Genomic_DNA"/>
</dbReference>
<dbReference type="InterPro" id="IPR003661">
    <property type="entry name" value="HisK_dim/P_dom"/>
</dbReference>
<comment type="similarity">
    <text evidence="2">Belongs to the hemerythrin family.</text>
</comment>
<keyword evidence="7" id="KW-0418">Kinase</keyword>
<proteinExistence type="inferred from homology"/>
<dbReference type="InterPro" id="IPR035965">
    <property type="entry name" value="PAS-like_dom_sf"/>
</dbReference>
<dbReference type="EC" id="2.7.13.3" evidence="3"/>
<dbReference type="CDD" id="cd00082">
    <property type="entry name" value="HisKA"/>
    <property type="match status" value="1"/>
</dbReference>
<keyword evidence="5" id="KW-0808">Transferase</keyword>
<dbReference type="Gene3D" id="1.20.120.50">
    <property type="entry name" value="Hemerythrin-like"/>
    <property type="match status" value="1"/>
</dbReference>
<evidence type="ECO:0000259" key="11">
    <source>
        <dbReference type="PROSITE" id="PS50110"/>
    </source>
</evidence>
<comment type="caution">
    <text evidence="14">The sequence shown here is derived from an EMBL/GenBank/DDBJ whole genome shotgun (WGS) entry which is preliminary data.</text>
</comment>
<evidence type="ECO:0000313" key="15">
    <source>
        <dbReference type="Proteomes" id="UP001165384"/>
    </source>
</evidence>
<dbReference type="SUPFAM" id="SSF52172">
    <property type="entry name" value="CheY-like"/>
    <property type="match status" value="1"/>
</dbReference>
<dbReference type="PANTHER" id="PTHR45339:SF3">
    <property type="entry name" value="HISTIDINE KINASE"/>
    <property type="match status" value="1"/>
</dbReference>
<feature type="domain" description="PAC" evidence="13">
    <location>
        <begin position="540"/>
        <end position="593"/>
    </location>
</feature>
<dbReference type="PRINTS" id="PR00344">
    <property type="entry name" value="BCTRLSENSOR"/>
</dbReference>
<name>A0ABS9JY49_9RHOO</name>
<evidence type="ECO:0000256" key="1">
    <source>
        <dbReference type="ARBA" id="ARBA00000085"/>
    </source>
</evidence>
<dbReference type="SUPFAM" id="SSF55781">
    <property type="entry name" value="GAF domain-like"/>
    <property type="match status" value="1"/>
</dbReference>
<dbReference type="PROSITE" id="PS50109">
    <property type="entry name" value="HIS_KIN"/>
    <property type="match status" value="1"/>
</dbReference>
<dbReference type="InterPro" id="IPR036890">
    <property type="entry name" value="HATPase_C_sf"/>
</dbReference>
<evidence type="ECO:0000256" key="4">
    <source>
        <dbReference type="ARBA" id="ARBA00022553"/>
    </source>
</evidence>
<evidence type="ECO:0000256" key="6">
    <source>
        <dbReference type="ARBA" id="ARBA00022723"/>
    </source>
</evidence>
<evidence type="ECO:0000256" key="7">
    <source>
        <dbReference type="ARBA" id="ARBA00022777"/>
    </source>
</evidence>
<dbReference type="InterPro" id="IPR004358">
    <property type="entry name" value="Sig_transdc_His_kin-like_C"/>
</dbReference>
<comment type="catalytic activity">
    <reaction evidence="1">
        <text>ATP + protein L-histidine = ADP + protein N-phospho-L-histidine.</text>
        <dbReference type="EC" id="2.7.13.3"/>
    </reaction>
</comment>
<accession>A0ABS9JY49</accession>
<dbReference type="Pfam" id="PF08448">
    <property type="entry name" value="PAS_4"/>
    <property type="match status" value="1"/>
</dbReference>
<dbReference type="PROSITE" id="PS50110">
    <property type="entry name" value="RESPONSE_REGULATORY"/>
    <property type="match status" value="1"/>
</dbReference>
<dbReference type="InterPro" id="IPR001789">
    <property type="entry name" value="Sig_transdc_resp-reg_receiver"/>
</dbReference>
<protein>
    <recommendedName>
        <fullName evidence="3">histidine kinase</fullName>
        <ecNumber evidence="3">2.7.13.3</ecNumber>
    </recommendedName>
</protein>
<keyword evidence="8" id="KW-0408">Iron</keyword>
<dbReference type="NCBIfam" id="TIGR00229">
    <property type="entry name" value="sensory_box"/>
    <property type="match status" value="3"/>
</dbReference>
<dbReference type="PANTHER" id="PTHR45339">
    <property type="entry name" value="HYBRID SIGNAL TRANSDUCTION HISTIDINE KINASE J"/>
    <property type="match status" value="1"/>
</dbReference>
<dbReference type="Proteomes" id="UP001165384">
    <property type="component" value="Unassembled WGS sequence"/>
</dbReference>
<evidence type="ECO:0000256" key="5">
    <source>
        <dbReference type="ARBA" id="ARBA00022679"/>
    </source>
</evidence>
<feature type="domain" description="Histidine kinase" evidence="10">
    <location>
        <begin position="783"/>
        <end position="1003"/>
    </location>
</feature>
<dbReference type="Pfam" id="PF00512">
    <property type="entry name" value="HisKA"/>
    <property type="match status" value="1"/>
</dbReference>
<gene>
    <name evidence="14" type="ORF">LZ012_02335</name>
</gene>
<dbReference type="InterPro" id="IPR029016">
    <property type="entry name" value="GAF-like_dom_sf"/>
</dbReference>
<reference evidence="14" key="1">
    <citation type="submission" date="2022-01" db="EMBL/GenBank/DDBJ databases">
        <authorList>
            <person name="Jo J.-H."/>
            <person name="Im W.-T."/>
        </authorList>
    </citation>
    <scope>NUCLEOTIDE SEQUENCE</scope>
    <source>
        <strain evidence="14">XY25</strain>
    </source>
</reference>
<evidence type="ECO:0000256" key="2">
    <source>
        <dbReference type="ARBA" id="ARBA00010587"/>
    </source>
</evidence>